<keyword evidence="4" id="KW-0732">Signal</keyword>
<evidence type="ECO:0000313" key="12">
    <source>
        <dbReference type="Proteomes" id="UP000004095"/>
    </source>
</evidence>
<dbReference type="CDD" id="cd04275">
    <property type="entry name" value="ZnMc_pappalysin_like"/>
    <property type="match status" value="1"/>
</dbReference>
<feature type="domain" description="Secretion system C-terminal sorting" evidence="10">
    <location>
        <begin position="360"/>
        <end position="435"/>
    </location>
</feature>
<evidence type="ECO:0000256" key="5">
    <source>
        <dbReference type="ARBA" id="ARBA00022801"/>
    </source>
</evidence>
<evidence type="ECO:0000256" key="7">
    <source>
        <dbReference type="ARBA" id="ARBA00023049"/>
    </source>
</evidence>
<dbReference type="PANTHER" id="PTHR47466:SF1">
    <property type="entry name" value="METALLOPROTEASE MEP1 (AFU_ORTHOLOGUE AFUA_1G07730)-RELATED"/>
    <property type="match status" value="1"/>
</dbReference>
<keyword evidence="12" id="KW-1185">Reference proteome</keyword>
<gene>
    <name evidence="11" type="ORF">M23134_02125</name>
</gene>
<dbReference type="SUPFAM" id="SSF55486">
    <property type="entry name" value="Metalloproteases ('zincins'), catalytic domain"/>
    <property type="match status" value="1"/>
</dbReference>
<evidence type="ECO:0000256" key="4">
    <source>
        <dbReference type="ARBA" id="ARBA00022729"/>
    </source>
</evidence>
<dbReference type="GO" id="GO:0008237">
    <property type="term" value="F:metallopeptidase activity"/>
    <property type="evidence" value="ECO:0007669"/>
    <property type="project" value="UniProtKB-KW"/>
</dbReference>
<dbReference type="Proteomes" id="UP000004095">
    <property type="component" value="Unassembled WGS sequence"/>
</dbReference>
<evidence type="ECO:0000259" key="10">
    <source>
        <dbReference type="Pfam" id="PF18962"/>
    </source>
</evidence>
<proteinExistence type="inferred from homology"/>
<dbReference type="GO" id="GO:0006508">
    <property type="term" value="P:proteolysis"/>
    <property type="evidence" value="ECO:0007669"/>
    <property type="project" value="UniProtKB-KW"/>
</dbReference>
<keyword evidence="3" id="KW-0479">Metal-binding</keyword>
<dbReference type="Gene3D" id="3.40.390.10">
    <property type="entry name" value="Collagenase (Catalytic Domain)"/>
    <property type="match status" value="1"/>
</dbReference>
<evidence type="ECO:0000259" key="9">
    <source>
        <dbReference type="Pfam" id="PF05572"/>
    </source>
</evidence>
<evidence type="ECO:0000256" key="6">
    <source>
        <dbReference type="ARBA" id="ARBA00022833"/>
    </source>
</evidence>
<sequence length="437" mass="49243">MLFLWATIQPLSAQTKPERCGTMPMYEQHLKQRWRKQGLQSFENWMAHQLSQRSTQRTHSTVYTIPVIVHIVHDGDEVGFNNNIPADQVLSQMIVLNQDFRRTNPDKTGTPTVFADVAADTEIQFELAVLDTNDKKLEEPGIHRYEDKSRSSWSMNDIEQILKPATSWDPSKYLNIWVVKFSSSGTLGYAQFPEQSTLTGITVDPTTDKPETDGVAINTRFFGSNHTSAGSSFDLANTFDRGRTVTHEVGHWLGLRHIWGDGDCSADDFCADTPNAGKNNDGLNDCSEVINSCTDDSFDDMYQNYMDYTGDKCMNLFTKDQKARMRTVLENSPRRKEVAQNARFVLSTDQSQVLANSSQLFPNPANSNTQLRLQNTLTGEVDIIITDLSGKVLQKAVSQKNGQNWSYQIASQVLPKGVYIVTLRMKDGSFSKRLVKQ</sequence>
<evidence type="ECO:0000256" key="3">
    <source>
        <dbReference type="ARBA" id="ARBA00022723"/>
    </source>
</evidence>
<keyword evidence="8" id="KW-1015">Disulfide bond</keyword>
<feature type="domain" description="Peptidase M43 pregnancy-associated plasma-A" evidence="9">
    <location>
        <begin position="166"/>
        <end position="330"/>
    </location>
</feature>
<accession>A1ZCU4</accession>
<dbReference type="AlphaFoldDB" id="A1ZCU4"/>
<dbReference type="PANTHER" id="PTHR47466">
    <property type="match status" value="1"/>
</dbReference>
<name>A1ZCU4_MICM2</name>
<keyword evidence="5" id="KW-0378">Hydrolase</keyword>
<dbReference type="InterPro" id="IPR008754">
    <property type="entry name" value="Peptidase_M43"/>
</dbReference>
<protein>
    <submittedName>
        <fullName evidence="11">Uncharacterized protein</fullName>
    </submittedName>
</protein>
<comment type="caution">
    <text evidence="11">The sequence shown here is derived from an EMBL/GenBank/DDBJ whole genome shotgun (WGS) entry which is preliminary data.</text>
</comment>
<dbReference type="eggNOG" id="COG3291">
    <property type="taxonomic scope" value="Bacteria"/>
</dbReference>
<evidence type="ECO:0000256" key="2">
    <source>
        <dbReference type="ARBA" id="ARBA00022670"/>
    </source>
</evidence>
<keyword evidence="7" id="KW-0482">Metalloprotease</keyword>
<comment type="similarity">
    <text evidence="1">Belongs to the peptidase M43B family.</text>
</comment>
<keyword evidence="6" id="KW-0862">Zinc</keyword>
<evidence type="ECO:0000256" key="1">
    <source>
        <dbReference type="ARBA" id="ARBA00008721"/>
    </source>
</evidence>
<dbReference type="NCBIfam" id="TIGR04183">
    <property type="entry name" value="Por_Secre_tail"/>
    <property type="match status" value="1"/>
</dbReference>
<organism evidence="11 12">
    <name type="scientific">Microscilla marina ATCC 23134</name>
    <dbReference type="NCBI Taxonomy" id="313606"/>
    <lineage>
        <taxon>Bacteria</taxon>
        <taxon>Pseudomonadati</taxon>
        <taxon>Bacteroidota</taxon>
        <taxon>Cytophagia</taxon>
        <taxon>Cytophagales</taxon>
        <taxon>Microscillaceae</taxon>
        <taxon>Microscilla</taxon>
    </lineage>
</organism>
<dbReference type="InterPro" id="IPR024079">
    <property type="entry name" value="MetalloPept_cat_dom_sf"/>
</dbReference>
<evidence type="ECO:0000313" key="11">
    <source>
        <dbReference type="EMBL" id="EAY32096.1"/>
    </source>
</evidence>
<dbReference type="InterPro" id="IPR026444">
    <property type="entry name" value="Secre_tail"/>
</dbReference>
<reference evidence="11 12" key="1">
    <citation type="submission" date="2007-01" db="EMBL/GenBank/DDBJ databases">
        <authorList>
            <person name="Haygood M."/>
            <person name="Podell S."/>
            <person name="Anderson C."/>
            <person name="Hopkinson B."/>
            <person name="Roe K."/>
            <person name="Barbeau K."/>
            <person name="Gaasterland T."/>
            <person name="Ferriera S."/>
            <person name="Johnson J."/>
            <person name="Kravitz S."/>
            <person name="Beeson K."/>
            <person name="Sutton G."/>
            <person name="Rogers Y.-H."/>
            <person name="Friedman R."/>
            <person name="Frazier M."/>
            <person name="Venter J.C."/>
        </authorList>
    </citation>
    <scope>NUCLEOTIDE SEQUENCE [LARGE SCALE GENOMIC DNA]</scope>
    <source>
        <strain evidence="11 12">ATCC 23134</strain>
    </source>
</reference>
<dbReference type="Pfam" id="PF05572">
    <property type="entry name" value="Peptidase_M43"/>
    <property type="match status" value="1"/>
</dbReference>
<keyword evidence="2" id="KW-0645">Protease</keyword>
<dbReference type="GO" id="GO:0046872">
    <property type="term" value="F:metal ion binding"/>
    <property type="evidence" value="ECO:0007669"/>
    <property type="project" value="UniProtKB-KW"/>
</dbReference>
<dbReference type="Pfam" id="PF18962">
    <property type="entry name" value="Por_Secre_tail"/>
    <property type="match status" value="1"/>
</dbReference>
<evidence type="ECO:0000256" key="8">
    <source>
        <dbReference type="ARBA" id="ARBA00023157"/>
    </source>
</evidence>
<dbReference type="EMBL" id="AAWS01000001">
    <property type="protein sequence ID" value="EAY32096.1"/>
    <property type="molecule type" value="Genomic_DNA"/>
</dbReference>